<dbReference type="SUPFAM" id="SSF57667">
    <property type="entry name" value="beta-beta-alpha zinc fingers"/>
    <property type="match status" value="1"/>
</dbReference>
<evidence type="ECO:0000313" key="3">
    <source>
        <dbReference type="EMBL" id="CAL8068801.1"/>
    </source>
</evidence>
<dbReference type="InterPro" id="IPR013087">
    <property type="entry name" value="Znf_C2H2_type"/>
</dbReference>
<protein>
    <recommendedName>
        <fullName evidence="2">C2H2-type domain-containing protein</fullName>
    </recommendedName>
</protein>
<keyword evidence="1" id="KW-0863">Zinc-finger</keyword>
<keyword evidence="1" id="KW-0862">Zinc</keyword>
<organism evidence="3 4">
    <name type="scientific">Orchesella dallaii</name>
    <dbReference type="NCBI Taxonomy" id="48710"/>
    <lineage>
        <taxon>Eukaryota</taxon>
        <taxon>Metazoa</taxon>
        <taxon>Ecdysozoa</taxon>
        <taxon>Arthropoda</taxon>
        <taxon>Hexapoda</taxon>
        <taxon>Collembola</taxon>
        <taxon>Entomobryomorpha</taxon>
        <taxon>Entomobryoidea</taxon>
        <taxon>Orchesellidae</taxon>
        <taxon>Orchesellinae</taxon>
        <taxon>Orchesella</taxon>
    </lineage>
</organism>
<keyword evidence="4" id="KW-1185">Reference proteome</keyword>
<dbReference type="PROSITE" id="PS50157">
    <property type="entry name" value="ZINC_FINGER_C2H2_2"/>
    <property type="match status" value="1"/>
</dbReference>
<gene>
    <name evidence="3" type="ORF">ODALV1_LOCUS468</name>
</gene>
<accession>A0ABP1PLS0</accession>
<dbReference type="InterPro" id="IPR036236">
    <property type="entry name" value="Znf_C2H2_sf"/>
</dbReference>
<comment type="caution">
    <text evidence="3">The sequence shown here is derived from an EMBL/GenBank/DDBJ whole genome shotgun (WGS) entry which is preliminary data.</text>
</comment>
<dbReference type="Proteomes" id="UP001642540">
    <property type="component" value="Unassembled WGS sequence"/>
</dbReference>
<evidence type="ECO:0000259" key="2">
    <source>
        <dbReference type="PROSITE" id="PS50157"/>
    </source>
</evidence>
<name>A0ABP1PLS0_9HEXA</name>
<dbReference type="EMBL" id="CAXLJM020000002">
    <property type="protein sequence ID" value="CAL8068801.1"/>
    <property type="molecule type" value="Genomic_DNA"/>
</dbReference>
<proteinExistence type="predicted"/>
<dbReference type="Pfam" id="PF00096">
    <property type="entry name" value="zf-C2H2"/>
    <property type="match status" value="1"/>
</dbReference>
<keyword evidence="1" id="KW-0479">Metal-binding</keyword>
<evidence type="ECO:0000256" key="1">
    <source>
        <dbReference type="PROSITE-ProRule" id="PRU00042"/>
    </source>
</evidence>
<feature type="domain" description="C2H2-type" evidence="2">
    <location>
        <begin position="88"/>
        <end position="116"/>
    </location>
</feature>
<evidence type="ECO:0000313" key="4">
    <source>
        <dbReference type="Proteomes" id="UP001642540"/>
    </source>
</evidence>
<dbReference type="PROSITE" id="PS00028">
    <property type="entry name" value="ZINC_FINGER_C2H2_1"/>
    <property type="match status" value="1"/>
</dbReference>
<reference evidence="3 4" key="1">
    <citation type="submission" date="2024-08" db="EMBL/GenBank/DDBJ databases">
        <authorList>
            <person name="Cucini C."/>
            <person name="Frati F."/>
        </authorList>
    </citation>
    <scope>NUCLEOTIDE SEQUENCE [LARGE SCALE GENOMIC DNA]</scope>
</reference>
<dbReference type="Gene3D" id="3.30.160.60">
    <property type="entry name" value="Classic Zinc Finger"/>
    <property type="match status" value="1"/>
</dbReference>
<sequence length="157" mass="18166">MNMSRKDCFNADFVHPGCLKSYLNEAAFQAHQITHQGNTLDKRFDAKSQQKQRTSANETKEDHNFCNLNNKTATIQPDSETDTDSTCKKCEICNASFILASHLNIHTKLEHNNKQPGSSSRCEFASCGMEFSKSKEYINHFYIKFTKTFYEFELRMR</sequence>